<dbReference type="AlphaFoldDB" id="A0A1M7RXV5"/>
<evidence type="ECO:0000313" key="2">
    <source>
        <dbReference type="Proteomes" id="UP000184097"/>
    </source>
</evidence>
<dbReference type="Proteomes" id="UP000184097">
    <property type="component" value="Unassembled WGS sequence"/>
</dbReference>
<evidence type="ECO:0000313" key="1">
    <source>
        <dbReference type="EMBL" id="SHN51010.1"/>
    </source>
</evidence>
<dbReference type="Pfam" id="PF13151">
    <property type="entry name" value="DUF3990"/>
    <property type="match status" value="1"/>
</dbReference>
<dbReference type="InterPro" id="IPR025051">
    <property type="entry name" value="DUF3990"/>
</dbReference>
<dbReference type="EMBL" id="FRDH01000003">
    <property type="protein sequence ID" value="SHN51010.1"/>
    <property type="molecule type" value="Genomic_DNA"/>
</dbReference>
<dbReference type="RefSeq" id="WP_072700869.1">
    <property type="nucleotide sequence ID" value="NZ_FRDH01000003.1"/>
</dbReference>
<gene>
    <name evidence="1" type="ORF">SAMN02745247_00626</name>
</gene>
<accession>A0A1M7RXV5</accession>
<evidence type="ECO:0008006" key="3">
    <source>
        <dbReference type="Google" id="ProtNLM"/>
    </source>
</evidence>
<protein>
    <recommendedName>
        <fullName evidence="3">DUF3990 domain-containing protein</fullName>
    </recommendedName>
</protein>
<proteinExistence type="predicted"/>
<reference evidence="1 2" key="1">
    <citation type="submission" date="2016-12" db="EMBL/GenBank/DDBJ databases">
        <authorList>
            <person name="Song W.-J."/>
            <person name="Kurnit D.M."/>
        </authorList>
    </citation>
    <scope>NUCLEOTIDE SEQUENCE [LARGE SCALE GENOMIC DNA]</scope>
    <source>
        <strain evidence="1 2">DSM 14810</strain>
    </source>
</reference>
<organism evidence="1 2">
    <name type="scientific">Butyrivibrio hungatei DSM 14810</name>
    <dbReference type="NCBI Taxonomy" id="1121132"/>
    <lineage>
        <taxon>Bacteria</taxon>
        <taxon>Bacillati</taxon>
        <taxon>Bacillota</taxon>
        <taxon>Clostridia</taxon>
        <taxon>Lachnospirales</taxon>
        <taxon>Lachnospiraceae</taxon>
        <taxon>Butyrivibrio</taxon>
    </lineage>
</organism>
<sequence length="225" mass="25866">MKEIIYHGSDHIIEKPEYGLGATTNDYGRGFYCTKSLELAKEWACGKGSDGFANKYELDLDELKVINLNQEPYNILNWLAVLTKHRTYWQNSSISAEAKAYLQEHFYVDISDYDVVIGYRADDSYFSFAQDFVSGTISLQKLQRAMHLGELGEQIVLISKKAFSHIKYLGNESAESSIYYNQKNDRDKRAKQAYRSEKNITANLDELFILDIMRGNIQNGDPRLQ</sequence>
<name>A0A1M7RXV5_9FIRM</name>